<dbReference type="Proteomes" id="UP000789920">
    <property type="component" value="Unassembled WGS sequence"/>
</dbReference>
<keyword evidence="2" id="KW-1185">Reference proteome</keyword>
<evidence type="ECO:0000313" key="1">
    <source>
        <dbReference type="EMBL" id="CAG8818403.1"/>
    </source>
</evidence>
<name>A0ACA9RYU3_9GLOM</name>
<protein>
    <submittedName>
        <fullName evidence="1">668_t:CDS:1</fullName>
    </submittedName>
</protein>
<reference evidence="1" key="1">
    <citation type="submission" date="2021-06" db="EMBL/GenBank/DDBJ databases">
        <authorList>
            <person name="Kallberg Y."/>
            <person name="Tangrot J."/>
            <person name="Rosling A."/>
        </authorList>
    </citation>
    <scope>NUCLEOTIDE SEQUENCE</scope>
    <source>
        <strain evidence="1">MA461A</strain>
    </source>
</reference>
<evidence type="ECO:0000313" key="2">
    <source>
        <dbReference type="Proteomes" id="UP000789920"/>
    </source>
</evidence>
<gene>
    <name evidence="1" type="ORF">RPERSI_LOCUS24902</name>
</gene>
<sequence length="41" mass="4659">LAIGFPIYMPGICDTILETHVLIFRCAGAFSDCCFQEDFWD</sequence>
<dbReference type="EMBL" id="CAJVQC010080973">
    <property type="protein sequence ID" value="CAG8818403.1"/>
    <property type="molecule type" value="Genomic_DNA"/>
</dbReference>
<comment type="caution">
    <text evidence="1">The sequence shown here is derived from an EMBL/GenBank/DDBJ whole genome shotgun (WGS) entry which is preliminary data.</text>
</comment>
<organism evidence="1 2">
    <name type="scientific">Racocetra persica</name>
    <dbReference type="NCBI Taxonomy" id="160502"/>
    <lineage>
        <taxon>Eukaryota</taxon>
        <taxon>Fungi</taxon>
        <taxon>Fungi incertae sedis</taxon>
        <taxon>Mucoromycota</taxon>
        <taxon>Glomeromycotina</taxon>
        <taxon>Glomeromycetes</taxon>
        <taxon>Diversisporales</taxon>
        <taxon>Gigasporaceae</taxon>
        <taxon>Racocetra</taxon>
    </lineage>
</organism>
<feature type="non-terminal residue" evidence="1">
    <location>
        <position position="1"/>
    </location>
</feature>
<proteinExistence type="predicted"/>
<accession>A0ACA9RYU3</accession>